<evidence type="ECO:0000313" key="3">
    <source>
        <dbReference type="Proteomes" id="UP000254711"/>
    </source>
</evidence>
<feature type="region of interest" description="Disordered" evidence="1">
    <location>
        <begin position="1"/>
        <end position="20"/>
    </location>
</feature>
<dbReference type="EMBL" id="QQSY01000005">
    <property type="protein sequence ID" value="RDI97317.1"/>
    <property type="molecule type" value="Genomic_DNA"/>
</dbReference>
<proteinExistence type="predicted"/>
<name>A0A370K4H0_9GAMM</name>
<protein>
    <submittedName>
        <fullName evidence="2">Uncharacterized protein</fullName>
    </submittedName>
</protein>
<dbReference type="AlphaFoldDB" id="A0A370K4H0"/>
<comment type="caution">
    <text evidence="2">The sequence shown here is derived from an EMBL/GenBank/DDBJ whole genome shotgun (WGS) entry which is preliminary data.</text>
</comment>
<dbReference type="Proteomes" id="UP000254711">
    <property type="component" value="Unassembled WGS sequence"/>
</dbReference>
<organism evidence="2 3">
    <name type="scientific">Dyella solisilvae</name>
    <dbReference type="NCBI Taxonomy" id="1920168"/>
    <lineage>
        <taxon>Bacteria</taxon>
        <taxon>Pseudomonadati</taxon>
        <taxon>Pseudomonadota</taxon>
        <taxon>Gammaproteobacteria</taxon>
        <taxon>Lysobacterales</taxon>
        <taxon>Rhodanobacteraceae</taxon>
        <taxon>Dyella</taxon>
    </lineage>
</organism>
<gene>
    <name evidence="2" type="ORF">DVT68_16260</name>
</gene>
<evidence type="ECO:0000256" key="1">
    <source>
        <dbReference type="SAM" id="MobiDB-lite"/>
    </source>
</evidence>
<evidence type="ECO:0000313" key="2">
    <source>
        <dbReference type="EMBL" id="RDI97317.1"/>
    </source>
</evidence>
<accession>A0A370K4H0</accession>
<reference evidence="2 3" key="1">
    <citation type="submission" date="2018-07" db="EMBL/GenBank/DDBJ databases">
        <title>Dyella solisilvae sp. nov., isolated from the pine and broad-leaved mixed forest soil.</title>
        <authorList>
            <person name="Gao Z."/>
            <person name="Qiu L."/>
        </authorList>
    </citation>
    <scope>NUCLEOTIDE SEQUENCE [LARGE SCALE GENOMIC DNA]</scope>
    <source>
        <strain evidence="2 3">DHG54</strain>
    </source>
</reference>
<keyword evidence="3" id="KW-1185">Reference proteome</keyword>
<sequence length="77" mass="8475">MAQGGPPTINEPSWSDGGVRMPYIRKLTGRSRCVIHESGRKHGLRNGGSPELFNWAHSKSGFHYRMSASVSSEYQAA</sequence>